<evidence type="ECO:0000313" key="2">
    <source>
        <dbReference type="EMBL" id="KAJ8287457.1"/>
    </source>
</evidence>
<dbReference type="Gene3D" id="3.40.1440.10">
    <property type="entry name" value="GIY-YIG endonuclease"/>
    <property type="match status" value="1"/>
</dbReference>
<dbReference type="AlphaFoldDB" id="A0A9Q1I6B8"/>
<evidence type="ECO:0000313" key="3">
    <source>
        <dbReference type="Proteomes" id="UP001152803"/>
    </source>
</evidence>
<dbReference type="SUPFAM" id="SSF82771">
    <property type="entry name" value="GIY-YIG endonuclease"/>
    <property type="match status" value="1"/>
</dbReference>
<dbReference type="Proteomes" id="UP001152803">
    <property type="component" value="Unassembled WGS sequence"/>
</dbReference>
<sequence>MAQEGPSTADTRRGIHQCKSQRCICCKHILKGSDLFQSAATGNIYEIPQYLTCKTPSVIYIIQCKVCKVQYVGKTSTTLQKRFNDHSSSIRKHEKRPIPDHFTKNGHCLDDLIIYPIEEVTGSKKLSERELHWIRELDTVENGLNLGPYKSGKFHNAYFNV</sequence>
<gene>
    <name evidence="2" type="ORF">COCON_G00001160</name>
</gene>
<accession>A0A9Q1I6B8</accession>
<protein>
    <recommendedName>
        <fullName evidence="1">GIY-YIG domain-containing protein</fullName>
    </recommendedName>
</protein>
<comment type="caution">
    <text evidence="2">The sequence shown here is derived from an EMBL/GenBank/DDBJ whole genome shotgun (WGS) entry which is preliminary data.</text>
</comment>
<evidence type="ECO:0000259" key="1">
    <source>
        <dbReference type="PROSITE" id="PS50164"/>
    </source>
</evidence>
<organism evidence="2 3">
    <name type="scientific">Conger conger</name>
    <name type="common">Conger eel</name>
    <name type="synonym">Muraena conger</name>
    <dbReference type="NCBI Taxonomy" id="82655"/>
    <lineage>
        <taxon>Eukaryota</taxon>
        <taxon>Metazoa</taxon>
        <taxon>Chordata</taxon>
        <taxon>Craniata</taxon>
        <taxon>Vertebrata</taxon>
        <taxon>Euteleostomi</taxon>
        <taxon>Actinopterygii</taxon>
        <taxon>Neopterygii</taxon>
        <taxon>Teleostei</taxon>
        <taxon>Anguilliformes</taxon>
        <taxon>Congridae</taxon>
        <taxon>Conger</taxon>
    </lineage>
</organism>
<name>A0A9Q1I6B8_CONCO</name>
<dbReference type="PROSITE" id="PS50164">
    <property type="entry name" value="GIY_YIG"/>
    <property type="match status" value="1"/>
</dbReference>
<dbReference type="InterPro" id="IPR000305">
    <property type="entry name" value="GIY-YIG_endonuc"/>
</dbReference>
<dbReference type="Pfam" id="PF01541">
    <property type="entry name" value="GIY-YIG"/>
    <property type="match status" value="1"/>
</dbReference>
<keyword evidence="3" id="KW-1185">Reference proteome</keyword>
<reference evidence="2" key="1">
    <citation type="journal article" date="2023" name="Science">
        <title>Genome structures resolve the early diversification of teleost fishes.</title>
        <authorList>
            <person name="Parey E."/>
            <person name="Louis A."/>
            <person name="Montfort J."/>
            <person name="Bouchez O."/>
            <person name="Roques C."/>
            <person name="Iampietro C."/>
            <person name="Lluch J."/>
            <person name="Castinel A."/>
            <person name="Donnadieu C."/>
            <person name="Desvignes T."/>
            <person name="Floi Bucao C."/>
            <person name="Jouanno E."/>
            <person name="Wen M."/>
            <person name="Mejri S."/>
            <person name="Dirks R."/>
            <person name="Jansen H."/>
            <person name="Henkel C."/>
            <person name="Chen W.J."/>
            <person name="Zahm M."/>
            <person name="Cabau C."/>
            <person name="Klopp C."/>
            <person name="Thompson A.W."/>
            <person name="Robinson-Rechavi M."/>
            <person name="Braasch I."/>
            <person name="Lecointre G."/>
            <person name="Bobe J."/>
            <person name="Postlethwait J.H."/>
            <person name="Berthelot C."/>
            <person name="Roest Crollius H."/>
            <person name="Guiguen Y."/>
        </authorList>
    </citation>
    <scope>NUCLEOTIDE SEQUENCE</scope>
    <source>
        <strain evidence="2">Concon-B</strain>
    </source>
</reference>
<dbReference type="EMBL" id="JAFJMO010000001">
    <property type="protein sequence ID" value="KAJ8287457.1"/>
    <property type="molecule type" value="Genomic_DNA"/>
</dbReference>
<dbReference type="InterPro" id="IPR035901">
    <property type="entry name" value="GIY-YIG_endonuc_sf"/>
</dbReference>
<proteinExistence type="predicted"/>
<dbReference type="SMART" id="SM00465">
    <property type="entry name" value="GIYc"/>
    <property type="match status" value="1"/>
</dbReference>
<dbReference type="OrthoDB" id="8978080at2759"/>
<feature type="domain" description="GIY-YIG" evidence="1">
    <location>
        <begin position="55"/>
        <end position="143"/>
    </location>
</feature>